<evidence type="ECO:0000256" key="1">
    <source>
        <dbReference type="ARBA" id="ARBA00022723"/>
    </source>
</evidence>
<dbReference type="EMBL" id="QWVS01000002">
    <property type="protein sequence ID" value="RID89023.1"/>
    <property type="molecule type" value="Genomic_DNA"/>
</dbReference>
<evidence type="ECO:0000256" key="3">
    <source>
        <dbReference type="ARBA" id="ARBA00022833"/>
    </source>
</evidence>
<keyword evidence="6" id="KW-1185">Reference proteome</keyword>
<evidence type="ECO:0000259" key="4">
    <source>
        <dbReference type="SMART" id="SM00400"/>
    </source>
</evidence>
<protein>
    <recommendedName>
        <fullName evidence="4">Zinc finger CHC2-type domain-containing protein</fullName>
    </recommendedName>
</protein>
<keyword evidence="2" id="KW-0863">Zinc-finger</keyword>
<dbReference type="InterPro" id="IPR036977">
    <property type="entry name" value="DNA_primase_Znf_CHC2"/>
</dbReference>
<dbReference type="SMART" id="SM00400">
    <property type="entry name" value="ZnF_CHCC"/>
    <property type="match status" value="1"/>
</dbReference>
<dbReference type="GO" id="GO:0008270">
    <property type="term" value="F:zinc ion binding"/>
    <property type="evidence" value="ECO:0007669"/>
    <property type="project" value="UniProtKB-KW"/>
</dbReference>
<organism evidence="5 6">
    <name type="scientific">Peribacillus asahii</name>
    <dbReference type="NCBI Taxonomy" id="228899"/>
    <lineage>
        <taxon>Bacteria</taxon>
        <taxon>Bacillati</taxon>
        <taxon>Bacillota</taxon>
        <taxon>Bacilli</taxon>
        <taxon>Bacillales</taxon>
        <taxon>Bacillaceae</taxon>
        <taxon>Peribacillus</taxon>
    </lineage>
</organism>
<dbReference type="GO" id="GO:0003899">
    <property type="term" value="F:DNA-directed RNA polymerase activity"/>
    <property type="evidence" value="ECO:0007669"/>
    <property type="project" value="InterPro"/>
</dbReference>
<dbReference type="Proteomes" id="UP000266016">
    <property type="component" value="Unassembled WGS sequence"/>
</dbReference>
<dbReference type="GO" id="GO:0006269">
    <property type="term" value="P:DNA replication, synthesis of primer"/>
    <property type="evidence" value="ECO:0007669"/>
    <property type="project" value="TreeGrafter"/>
</dbReference>
<dbReference type="InterPro" id="IPR050219">
    <property type="entry name" value="DnaG_primase"/>
</dbReference>
<dbReference type="GO" id="GO:0005737">
    <property type="term" value="C:cytoplasm"/>
    <property type="evidence" value="ECO:0007669"/>
    <property type="project" value="TreeGrafter"/>
</dbReference>
<comment type="caution">
    <text evidence="5">The sequence shown here is derived from an EMBL/GenBank/DDBJ whole genome shotgun (WGS) entry which is preliminary data.</text>
</comment>
<gene>
    <name evidence="5" type="ORF">D1953_00140</name>
</gene>
<evidence type="ECO:0000313" key="5">
    <source>
        <dbReference type="EMBL" id="RID89023.1"/>
    </source>
</evidence>
<accession>A0A398BNT6</accession>
<sequence>MNLTLNYTIREVKSKIDILTIVEESPIQLRKRGRNFIGLCPFHSEKTASFSVNPQKNIFKCFGCGVSGDQINLYARLNGIKNGQAIFRLAKRIGLAQTKLTKEQKLEVISQQEDRELEKRFLKKCNEMFYFFCDLRDYMRERAGTYKTIDCLEKDSLLICYYHDRALLEDLLNGLLAGLRDEIDIEKQISYFYAAKGVVERWKNLLKNYPPSESTA</sequence>
<dbReference type="GO" id="GO:0003677">
    <property type="term" value="F:DNA binding"/>
    <property type="evidence" value="ECO:0007669"/>
    <property type="project" value="InterPro"/>
</dbReference>
<proteinExistence type="predicted"/>
<dbReference type="PANTHER" id="PTHR30313">
    <property type="entry name" value="DNA PRIMASE"/>
    <property type="match status" value="1"/>
</dbReference>
<dbReference type="InterPro" id="IPR002694">
    <property type="entry name" value="Znf_CHC2"/>
</dbReference>
<feature type="domain" description="Zinc finger CHC2-type" evidence="4">
    <location>
        <begin position="36"/>
        <end position="90"/>
    </location>
</feature>
<dbReference type="Pfam" id="PF01807">
    <property type="entry name" value="Zn_ribbon_DnaG"/>
    <property type="match status" value="1"/>
</dbReference>
<keyword evidence="3" id="KW-0862">Zinc</keyword>
<evidence type="ECO:0000313" key="6">
    <source>
        <dbReference type="Proteomes" id="UP000266016"/>
    </source>
</evidence>
<reference evidence="5 6" key="1">
    <citation type="submission" date="2018-08" db="EMBL/GenBank/DDBJ databases">
        <title>Bacillus jemisoniae sp. nov., Bacillus chryseoplanitiae sp. nov., Bacillus resnikiae sp. nov., and Bacillus frankliniae sp. nov., isolated from Viking spacecraft and associated surfaces.</title>
        <authorList>
            <person name="Seuylemezian A."/>
            <person name="Vaishampayan P."/>
        </authorList>
    </citation>
    <scope>NUCLEOTIDE SEQUENCE [LARGE SCALE GENOMIC DNA]</scope>
    <source>
        <strain evidence="5 6">MA001</strain>
    </source>
</reference>
<dbReference type="SUPFAM" id="SSF57783">
    <property type="entry name" value="Zinc beta-ribbon"/>
    <property type="match status" value="1"/>
</dbReference>
<dbReference type="RefSeq" id="WP_119115133.1">
    <property type="nucleotide sequence ID" value="NZ_QWVS01000002.1"/>
</dbReference>
<evidence type="ECO:0000256" key="2">
    <source>
        <dbReference type="ARBA" id="ARBA00022771"/>
    </source>
</evidence>
<dbReference type="AlphaFoldDB" id="A0A398BNT6"/>
<name>A0A398BNT6_9BACI</name>
<dbReference type="Gene3D" id="3.90.580.10">
    <property type="entry name" value="Zinc finger, CHC2-type domain"/>
    <property type="match status" value="1"/>
</dbReference>
<keyword evidence="1" id="KW-0479">Metal-binding</keyword>
<dbReference type="PANTHER" id="PTHR30313:SF2">
    <property type="entry name" value="DNA PRIMASE"/>
    <property type="match status" value="1"/>
</dbReference>